<dbReference type="RefSeq" id="WP_130855166.1">
    <property type="nucleotide sequence ID" value="NZ_JBHLWO010000002.1"/>
</dbReference>
<evidence type="ECO:0000313" key="1">
    <source>
        <dbReference type="EMBL" id="MFC0320264.1"/>
    </source>
</evidence>
<evidence type="ECO:0000313" key="2">
    <source>
        <dbReference type="Proteomes" id="UP001589774"/>
    </source>
</evidence>
<dbReference type="InterPro" id="IPR043519">
    <property type="entry name" value="NT_sf"/>
</dbReference>
<comment type="caution">
    <text evidence="1">The sequence shown here is derived from an EMBL/GenBank/DDBJ whole genome shotgun (WGS) entry which is preliminary data.</text>
</comment>
<organism evidence="1 2">
    <name type="scientific">Olivibacter oleidegradans</name>
    <dbReference type="NCBI Taxonomy" id="760123"/>
    <lineage>
        <taxon>Bacteria</taxon>
        <taxon>Pseudomonadati</taxon>
        <taxon>Bacteroidota</taxon>
        <taxon>Sphingobacteriia</taxon>
        <taxon>Sphingobacteriales</taxon>
        <taxon>Sphingobacteriaceae</taxon>
        <taxon>Olivibacter</taxon>
    </lineage>
</organism>
<dbReference type="EMBL" id="JBHLWO010000002">
    <property type="protein sequence ID" value="MFC0320264.1"/>
    <property type="molecule type" value="Genomic_DNA"/>
</dbReference>
<name>A0ABV6HNU3_9SPHI</name>
<evidence type="ECO:0008006" key="3">
    <source>
        <dbReference type="Google" id="ProtNLM"/>
    </source>
</evidence>
<accession>A0ABV6HNU3</accession>
<keyword evidence="2" id="KW-1185">Reference proteome</keyword>
<reference evidence="1 2" key="1">
    <citation type="submission" date="2024-09" db="EMBL/GenBank/DDBJ databases">
        <authorList>
            <person name="Sun Q."/>
            <person name="Mori K."/>
        </authorList>
    </citation>
    <scope>NUCLEOTIDE SEQUENCE [LARGE SCALE GENOMIC DNA]</scope>
    <source>
        <strain evidence="1 2">CCM 7765</strain>
    </source>
</reference>
<dbReference type="SUPFAM" id="SSF81301">
    <property type="entry name" value="Nucleotidyltransferase"/>
    <property type="match status" value="1"/>
</dbReference>
<dbReference type="Gene3D" id="1.20.120.330">
    <property type="entry name" value="Nucleotidyltransferases domain 2"/>
    <property type="match status" value="1"/>
</dbReference>
<sequence length="262" mass="30787">MIQREFADKAKEILEPDDNVIGLAVAGSWLTNEIDEFSDLDLILVTKQKISNDSNRMLDYAKRLGDFLSGFTGEHVGEPRLLICLYDNPLLHVDIKFLTLDEFQVRIETPTLLIDKDRQLERAIHCTEAKFPYPDYQWIEDRFWTWIHYALLKIGRGEYFEAYDFMGFLRMVVFGPLLHIKNDNLPRGVRKVETELESADLEKLKRTIPTYDRQSLLASLRNGVSLYRQLRTELFDSKVRLQNDTDKKVMNYFDEIQKNKTL</sequence>
<proteinExistence type="predicted"/>
<protein>
    <recommendedName>
        <fullName evidence="3">Streptomycin adenylyltransferase</fullName>
    </recommendedName>
</protein>
<gene>
    <name evidence="1" type="ORF">ACFFI0_18200</name>
</gene>
<dbReference type="Proteomes" id="UP001589774">
    <property type="component" value="Unassembled WGS sequence"/>
</dbReference>
<dbReference type="Gene3D" id="3.30.460.10">
    <property type="entry name" value="Beta Polymerase, domain 2"/>
    <property type="match status" value="1"/>
</dbReference>